<dbReference type="AlphaFoldDB" id="E8RUI1"/>
<dbReference type="KEGG" id="aex:Astex_2417"/>
<evidence type="ECO:0000313" key="2">
    <source>
        <dbReference type="Proteomes" id="UP000001492"/>
    </source>
</evidence>
<keyword evidence="2" id="KW-1185">Reference proteome</keyword>
<dbReference type="eggNOG" id="COG2207">
    <property type="taxonomic scope" value="Bacteria"/>
</dbReference>
<protein>
    <recommendedName>
        <fullName evidence="3">HTH araC/xylS-type domain-containing protein</fullName>
    </recommendedName>
</protein>
<proteinExistence type="predicted"/>
<sequence>MPDDDNALIADVVSFGSFVLVEERLPPMIYRRSRRLAESSSLDHYLLVFSHSENATVKCLIADGVYKAFETVPHSVHLLSLSHPYWATSTGGARSVLYIRRDFFTALSGSLDGLLGQPIRSPYRDLLFDVLKSLVDAARGSGATDLKHFFFLIRDILSAYAEDNRRVGESNFVSPTSVKATIRDYLVQNISDNHLSFGTLVSKFKLSKTTLYRLFEPEGGVTKYVNQLRGVMAARRIRDMGPHTHLHLEAKKIGLRDSKQLLEFSNKYCDCLLDKDASFQPEPKEKAQISFQLLIKKSLEFPVI</sequence>
<evidence type="ECO:0008006" key="3">
    <source>
        <dbReference type="Google" id="ProtNLM"/>
    </source>
</evidence>
<name>E8RUI1_ASTEC</name>
<gene>
    <name evidence="1" type="ordered locus">Astex_2417</name>
</gene>
<dbReference type="EMBL" id="CP002396">
    <property type="protein sequence ID" value="ADU14069.1"/>
    <property type="molecule type" value="Genomic_DNA"/>
</dbReference>
<reference evidence="2" key="1">
    <citation type="submission" date="2010-12" db="EMBL/GenBank/DDBJ databases">
        <title>Complete sequence of chromosome 2 of Asticcacaulis excentricus CB 48.</title>
        <authorList>
            <consortium name="US DOE Joint Genome Institute"/>
            <person name="Lucas S."/>
            <person name="Copeland A."/>
            <person name="Lapidus A."/>
            <person name="Cheng J.-F."/>
            <person name="Bruce D."/>
            <person name="Goodwin L."/>
            <person name="Pitluck S."/>
            <person name="Teshima H."/>
            <person name="Davenport K."/>
            <person name="Detter J.C."/>
            <person name="Han C."/>
            <person name="Tapia R."/>
            <person name="Land M."/>
            <person name="Hauser L."/>
            <person name="Jeffries C."/>
            <person name="Kyrpides N."/>
            <person name="Ivanova N."/>
            <person name="Ovchinnikova G."/>
            <person name="Brun Y.V."/>
            <person name="Woyke T."/>
        </authorList>
    </citation>
    <scope>NUCLEOTIDE SEQUENCE [LARGE SCALE GENOMIC DNA]</scope>
    <source>
        <strain evidence="2">ATCC 15261 / DSM 4724 / KCTC 12464 / NCIMB 9791 / VKM B-1370 / CB 48</strain>
    </source>
</reference>
<accession>E8RUI1</accession>
<dbReference type="STRING" id="573065.Astex_2417"/>
<dbReference type="HOGENOM" id="CLU_914141_0_0_5"/>
<dbReference type="Proteomes" id="UP000001492">
    <property type="component" value="Chromosome 2"/>
</dbReference>
<organism evidence="1 2">
    <name type="scientific">Asticcacaulis excentricus (strain ATCC 15261 / DSM 4724 / KCTC 12464 / NCIMB 9791 / VKM B-1370 / CB 48)</name>
    <dbReference type="NCBI Taxonomy" id="573065"/>
    <lineage>
        <taxon>Bacteria</taxon>
        <taxon>Pseudomonadati</taxon>
        <taxon>Pseudomonadota</taxon>
        <taxon>Alphaproteobacteria</taxon>
        <taxon>Caulobacterales</taxon>
        <taxon>Caulobacteraceae</taxon>
        <taxon>Asticcacaulis</taxon>
    </lineage>
</organism>
<evidence type="ECO:0000313" key="1">
    <source>
        <dbReference type="EMBL" id="ADU14069.1"/>
    </source>
</evidence>